<keyword evidence="7" id="KW-1185">Reference proteome</keyword>
<organism evidence="6 7">
    <name type="scientific">Podarcis muralis</name>
    <name type="common">Wall lizard</name>
    <name type="synonym">Lacerta muralis</name>
    <dbReference type="NCBI Taxonomy" id="64176"/>
    <lineage>
        <taxon>Eukaryota</taxon>
        <taxon>Metazoa</taxon>
        <taxon>Chordata</taxon>
        <taxon>Craniata</taxon>
        <taxon>Vertebrata</taxon>
        <taxon>Euteleostomi</taxon>
        <taxon>Lepidosauria</taxon>
        <taxon>Squamata</taxon>
        <taxon>Bifurcata</taxon>
        <taxon>Unidentata</taxon>
        <taxon>Episquamata</taxon>
        <taxon>Laterata</taxon>
        <taxon>Lacertibaenia</taxon>
        <taxon>Lacertidae</taxon>
        <taxon>Podarcis</taxon>
    </lineage>
</organism>
<evidence type="ECO:0000256" key="5">
    <source>
        <dbReference type="ARBA" id="ARBA00035434"/>
    </source>
</evidence>
<dbReference type="GeneID" id="114588583"/>
<protein>
    <recommendedName>
        <fullName evidence="4">Large ribosomal subunit protein bL34m</fullName>
    </recommendedName>
    <alternativeName>
        <fullName evidence="5">39S ribosomal protein L34, mitochondrial</fullName>
    </alternativeName>
</protein>
<dbReference type="GO" id="GO:0006412">
    <property type="term" value="P:translation"/>
    <property type="evidence" value="ECO:0007669"/>
    <property type="project" value="InterPro"/>
</dbReference>
<sequence>MVSLAGGRSLLLMQRISAFVLYRRGISSLFSMPLSPEPAAACRSFPQLVTPWGCQQIRTKARGNEYQPSNLKRKHKHGWIKRIRTRSGIEVILRRMLKGRKSLTH</sequence>
<dbReference type="OrthoDB" id="431691at2759"/>
<dbReference type="GeneTree" id="ENSGT00390000012240"/>
<dbReference type="Ensembl" id="ENSPMRT00000037226.1">
    <property type="protein sequence ID" value="ENSPMRP00000035109.1"/>
    <property type="gene ID" value="ENSPMRG00000022728.1"/>
</dbReference>
<proteinExistence type="inferred from homology"/>
<dbReference type="Gene3D" id="1.10.287.3980">
    <property type="match status" value="1"/>
</dbReference>
<reference evidence="6 7" key="1">
    <citation type="journal article" date="2019" name="Proc. Natl. Acad. Sci. U.S.A.">
        <title>Regulatory changes in pterin and carotenoid genes underlie balanced color polymorphisms in the wall lizard.</title>
        <authorList>
            <person name="Andrade P."/>
            <person name="Pinho C."/>
            <person name="Perez I de Lanuza G."/>
            <person name="Afonso S."/>
            <person name="Brejcha J."/>
            <person name="Rubin C.J."/>
            <person name="Wallerman O."/>
            <person name="Pereira P."/>
            <person name="Sabatino S.J."/>
            <person name="Bellati A."/>
            <person name="Pellitteri-Rosa D."/>
            <person name="Bosakova Z."/>
            <person name="Bunikis I."/>
            <person name="Carretero M.A."/>
            <person name="Feiner N."/>
            <person name="Marsik P."/>
            <person name="Pauperio F."/>
            <person name="Salvi D."/>
            <person name="Soler L."/>
            <person name="While G.M."/>
            <person name="Uller T."/>
            <person name="Font E."/>
            <person name="Andersson L."/>
            <person name="Carneiro M."/>
        </authorList>
    </citation>
    <scope>NUCLEOTIDE SEQUENCE</scope>
</reference>
<dbReference type="RefSeq" id="XP_028569817.1">
    <property type="nucleotide sequence ID" value="XM_028713984.1"/>
</dbReference>
<accession>A0A670KHI2</accession>
<comment type="similarity">
    <text evidence="1">Belongs to the bacterial ribosomal protein bL34 family.</text>
</comment>
<dbReference type="AlphaFoldDB" id="A0A670KHI2"/>
<evidence type="ECO:0000256" key="1">
    <source>
        <dbReference type="ARBA" id="ARBA00010111"/>
    </source>
</evidence>
<dbReference type="GO" id="GO:0003735">
    <property type="term" value="F:structural constituent of ribosome"/>
    <property type="evidence" value="ECO:0007669"/>
    <property type="project" value="InterPro"/>
</dbReference>
<dbReference type="InterPro" id="IPR000271">
    <property type="entry name" value="Ribosomal_bL34"/>
</dbReference>
<gene>
    <name evidence="6" type="primary">MRPL34</name>
</gene>
<dbReference type="GO" id="GO:0005762">
    <property type="term" value="C:mitochondrial large ribosomal subunit"/>
    <property type="evidence" value="ECO:0007669"/>
    <property type="project" value="Ensembl"/>
</dbReference>
<evidence type="ECO:0000313" key="6">
    <source>
        <dbReference type="Ensembl" id="ENSPMRP00000035109.1"/>
    </source>
</evidence>
<dbReference type="PANTHER" id="PTHR14503:SF4">
    <property type="entry name" value="LARGE RIBOSOMAL SUBUNIT PROTEIN BL34M"/>
    <property type="match status" value="1"/>
</dbReference>
<dbReference type="CTD" id="64981"/>
<dbReference type="NCBIfam" id="TIGR01030">
    <property type="entry name" value="rpmH_bact"/>
    <property type="match status" value="1"/>
</dbReference>
<dbReference type="Pfam" id="PF00468">
    <property type="entry name" value="Ribosomal_L34"/>
    <property type="match status" value="1"/>
</dbReference>
<evidence type="ECO:0000313" key="7">
    <source>
        <dbReference type="Proteomes" id="UP000472272"/>
    </source>
</evidence>
<dbReference type="PANTHER" id="PTHR14503">
    <property type="entry name" value="MITOCHONDRIAL RIBOSOMAL PROTEIN 34 FAMILY MEMBER"/>
    <property type="match status" value="1"/>
</dbReference>
<dbReference type="Proteomes" id="UP000472272">
    <property type="component" value="Chromosome 18"/>
</dbReference>
<reference evidence="6" key="3">
    <citation type="submission" date="2025-09" db="UniProtKB">
        <authorList>
            <consortium name="Ensembl"/>
        </authorList>
    </citation>
    <scope>IDENTIFICATION</scope>
</reference>
<dbReference type="OMA" id="AVSTPWQ"/>
<keyword evidence="3" id="KW-0687">Ribonucleoprotein</keyword>
<evidence type="ECO:0000256" key="2">
    <source>
        <dbReference type="ARBA" id="ARBA00022980"/>
    </source>
</evidence>
<dbReference type="KEGG" id="pmua:114588583"/>
<dbReference type="FunFam" id="1.10.287.3980:FF:000001">
    <property type="entry name" value="Mitochondrial ribosomal protein L34"/>
    <property type="match status" value="1"/>
</dbReference>
<keyword evidence="2" id="KW-0689">Ribosomal protein</keyword>
<evidence type="ECO:0000256" key="3">
    <source>
        <dbReference type="ARBA" id="ARBA00023274"/>
    </source>
</evidence>
<name>A0A670KHI2_PODMU</name>
<reference evidence="6" key="2">
    <citation type="submission" date="2025-08" db="UniProtKB">
        <authorList>
            <consortium name="Ensembl"/>
        </authorList>
    </citation>
    <scope>IDENTIFICATION</scope>
</reference>
<evidence type="ECO:0000256" key="4">
    <source>
        <dbReference type="ARBA" id="ARBA00035274"/>
    </source>
</evidence>